<keyword evidence="2" id="KW-0677">Repeat</keyword>
<feature type="repeat" description="WD" evidence="3">
    <location>
        <begin position="124"/>
        <end position="165"/>
    </location>
</feature>
<evidence type="ECO:0000256" key="2">
    <source>
        <dbReference type="ARBA" id="ARBA00022737"/>
    </source>
</evidence>
<evidence type="ECO:0000256" key="3">
    <source>
        <dbReference type="PROSITE-ProRule" id="PRU00221"/>
    </source>
</evidence>
<dbReference type="InterPro" id="IPR040066">
    <property type="entry name" value="WDR31"/>
</dbReference>
<evidence type="ECO:0000256" key="1">
    <source>
        <dbReference type="ARBA" id="ARBA00022574"/>
    </source>
</evidence>
<accession>A0A024GL51</accession>
<dbReference type="InterPro" id="IPR001680">
    <property type="entry name" value="WD40_rpt"/>
</dbReference>
<dbReference type="InterPro" id="IPR015943">
    <property type="entry name" value="WD40/YVTN_repeat-like_dom_sf"/>
</dbReference>
<sequence length="350" mass="38103">MGLCGSRSKVPFVPECTALDLGHGDRLHDVTSPLNTIATNSTLQITGPLCVAGWDDGTIQVVDTEKQLAIVSFQGHEKSINRVVLGCNSVYTCSRDRTIAMHSISVQTKDTGDLGGEIQPLEVFSGHSLNVSGLSVDTMETTMCSGSRDTEIILWDISTTKIIARNKTSQNVVTCCKYVSTEPVVAQTSEDLTIRVWDTRCGLRAPVQVLYGYVYFALDLDVSMDSFYFLTSSKGFNGFGGEVRVWDRRNGKEVAMLCGHQQDATACCFLPNLNLEKVESQYIPISASKDGTVRIWDANKKVAVGTFQEQTGGMFTSVCVANGTTVLASTLQGRIRSYDLPSSMKSQTEI</sequence>
<evidence type="ECO:0000313" key="5">
    <source>
        <dbReference type="Proteomes" id="UP000053237"/>
    </source>
</evidence>
<reference evidence="4 5" key="1">
    <citation type="submission" date="2012-05" db="EMBL/GenBank/DDBJ databases">
        <title>Recombination and specialization in a pathogen metapopulation.</title>
        <authorList>
            <person name="Gardiner A."/>
            <person name="Kemen E."/>
            <person name="Schultz-Larsen T."/>
            <person name="MacLean D."/>
            <person name="Van Oosterhout C."/>
            <person name="Jones J.D.G."/>
        </authorList>
    </citation>
    <scope>NUCLEOTIDE SEQUENCE [LARGE SCALE GENOMIC DNA]</scope>
    <source>
        <strain evidence="4 5">Ac Nc2</strain>
    </source>
</reference>
<gene>
    <name evidence="4" type="ORF">BN9_084310</name>
</gene>
<dbReference type="OrthoDB" id="6262491at2759"/>
<dbReference type="PROSITE" id="PS50082">
    <property type="entry name" value="WD_REPEATS_2"/>
    <property type="match status" value="2"/>
</dbReference>
<dbReference type="Pfam" id="PF00400">
    <property type="entry name" value="WD40"/>
    <property type="match status" value="3"/>
</dbReference>
<dbReference type="PROSITE" id="PS50294">
    <property type="entry name" value="WD_REPEATS_REGION"/>
    <property type="match status" value="1"/>
</dbReference>
<organism evidence="4 5">
    <name type="scientific">Albugo candida</name>
    <dbReference type="NCBI Taxonomy" id="65357"/>
    <lineage>
        <taxon>Eukaryota</taxon>
        <taxon>Sar</taxon>
        <taxon>Stramenopiles</taxon>
        <taxon>Oomycota</taxon>
        <taxon>Peronosporomycetes</taxon>
        <taxon>Albuginales</taxon>
        <taxon>Albuginaceae</taxon>
        <taxon>Albugo</taxon>
    </lineage>
</organism>
<protein>
    <submittedName>
        <fullName evidence="4">Uncharacterized protein</fullName>
    </submittedName>
</protein>
<dbReference type="PANTHER" id="PTHR19869">
    <property type="entry name" value="SPERMATID WD-REPEAT PROTEIN"/>
    <property type="match status" value="1"/>
</dbReference>
<feature type="repeat" description="WD" evidence="3">
    <location>
        <begin position="285"/>
        <end position="306"/>
    </location>
</feature>
<evidence type="ECO:0000313" key="4">
    <source>
        <dbReference type="EMBL" id="CCI47424.1"/>
    </source>
</evidence>
<dbReference type="PROSITE" id="PS00678">
    <property type="entry name" value="WD_REPEATS_1"/>
    <property type="match status" value="1"/>
</dbReference>
<dbReference type="STRING" id="65357.A0A024GL51"/>
<dbReference type="EMBL" id="CAIX01000170">
    <property type="protein sequence ID" value="CCI47424.1"/>
    <property type="molecule type" value="Genomic_DNA"/>
</dbReference>
<proteinExistence type="predicted"/>
<dbReference type="AlphaFoldDB" id="A0A024GL51"/>
<keyword evidence="5" id="KW-1185">Reference proteome</keyword>
<name>A0A024GL51_9STRA</name>
<keyword evidence="1 3" id="KW-0853">WD repeat</keyword>
<comment type="caution">
    <text evidence="4">The sequence shown here is derived from an EMBL/GenBank/DDBJ whole genome shotgun (WGS) entry which is preliminary data.</text>
</comment>
<dbReference type="SUPFAM" id="SSF50978">
    <property type="entry name" value="WD40 repeat-like"/>
    <property type="match status" value="1"/>
</dbReference>
<dbReference type="SMART" id="SM00320">
    <property type="entry name" value="WD40"/>
    <property type="match status" value="6"/>
</dbReference>
<dbReference type="PRINTS" id="PR00320">
    <property type="entry name" value="GPROTEINBRPT"/>
</dbReference>
<dbReference type="InParanoid" id="A0A024GL51"/>
<dbReference type="InterPro" id="IPR020472">
    <property type="entry name" value="WD40_PAC1"/>
</dbReference>
<dbReference type="InterPro" id="IPR019775">
    <property type="entry name" value="WD40_repeat_CS"/>
</dbReference>
<dbReference type="Gene3D" id="2.130.10.10">
    <property type="entry name" value="YVTN repeat-like/Quinoprotein amine dehydrogenase"/>
    <property type="match status" value="2"/>
</dbReference>
<dbReference type="InterPro" id="IPR036322">
    <property type="entry name" value="WD40_repeat_dom_sf"/>
</dbReference>
<dbReference type="PANTHER" id="PTHR19869:SF1">
    <property type="entry name" value="WD REPEAT-CONTAINING PROTEIN 31"/>
    <property type="match status" value="1"/>
</dbReference>
<dbReference type="Proteomes" id="UP000053237">
    <property type="component" value="Unassembled WGS sequence"/>
</dbReference>